<feature type="region of interest" description="Disordered" evidence="1">
    <location>
        <begin position="1"/>
        <end position="21"/>
    </location>
</feature>
<evidence type="ECO:0000256" key="1">
    <source>
        <dbReference type="SAM" id="MobiDB-lite"/>
    </source>
</evidence>
<dbReference type="Proteomes" id="UP001055172">
    <property type="component" value="Unassembled WGS sequence"/>
</dbReference>
<feature type="compositionally biased region" description="Pro residues" evidence="1">
    <location>
        <begin position="1"/>
        <end position="14"/>
    </location>
</feature>
<evidence type="ECO:0000313" key="3">
    <source>
        <dbReference type="Proteomes" id="UP001055172"/>
    </source>
</evidence>
<comment type="caution">
    <text evidence="2">The sequence shown here is derived from an EMBL/GenBank/DDBJ whole genome shotgun (WGS) entry which is preliminary data.</text>
</comment>
<dbReference type="EMBL" id="BPPX01000005">
    <property type="protein sequence ID" value="GJC80429.1"/>
    <property type="molecule type" value="Genomic_DNA"/>
</dbReference>
<protein>
    <submittedName>
        <fullName evidence="2">Uncharacterized protein</fullName>
    </submittedName>
</protein>
<accession>A0AA37GGC6</accession>
<sequence length="101" mass="11135">MSPPRDPYDTPPGPLFGSSVALPGADAPSPIVVVDLHMGGRKSQRLDCNARWFQRSAAFSSLDHLHWDSGAHRPLHRFQRPNQSTAAHLPRQGISKQFVVT</sequence>
<name>A0AA37GGC6_9PEZI</name>
<dbReference type="AlphaFoldDB" id="A0AA37GGC6"/>
<evidence type="ECO:0000313" key="2">
    <source>
        <dbReference type="EMBL" id="GJC80429.1"/>
    </source>
</evidence>
<keyword evidence="3" id="KW-1185">Reference proteome</keyword>
<feature type="region of interest" description="Disordered" evidence="1">
    <location>
        <begin position="82"/>
        <end position="101"/>
    </location>
</feature>
<proteinExistence type="predicted"/>
<reference evidence="2 3" key="1">
    <citation type="submission" date="2021-07" db="EMBL/GenBank/DDBJ databases">
        <title>Genome data of Colletotrichum spaethianum.</title>
        <authorList>
            <person name="Utami Y.D."/>
            <person name="Hiruma K."/>
        </authorList>
    </citation>
    <scope>NUCLEOTIDE SEQUENCE [LARGE SCALE GENOMIC DNA]</scope>
    <source>
        <strain evidence="2 3">MAFF 242679</strain>
    </source>
</reference>
<organism evidence="2 3">
    <name type="scientific">Colletotrichum liriopes</name>
    <dbReference type="NCBI Taxonomy" id="708192"/>
    <lineage>
        <taxon>Eukaryota</taxon>
        <taxon>Fungi</taxon>
        <taxon>Dikarya</taxon>
        <taxon>Ascomycota</taxon>
        <taxon>Pezizomycotina</taxon>
        <taxon>Sordariomycetes</taxon>
        <taxon>Hypocreomycetidae</taxon>
        <taxon>Glomerellales</taxon>
        <taxon>Glomerellaceae</taxon>
        <taxon>Colletotrichum</taxon>
        <taxon>Colletotrichum spaethianum species complex</taxon>
    </lineage>
</organism>
<gene>
    <name evidence="2" type="ORF">ColLi_03267</name>
</gene>